<protein>
    <recommendedName>
        <fullName evidence="4">CCHC-type domain-containing protein</fullName>
    </recommendedName>
</protein>
<organism evidence="2 3">
    <name type="scientific">Pisum sativum</name>
    <name type="common">Garden pea</name>
    <name type="synonym">Lathyrus oleraceus</name>
    <dbReference type="NCBI Taxonomy" id="3888"/>
    <lineage>
        <taxon>Eukaryota</taxon>
        <taxon>Viridiplantae</taxon>
        <taxon>Streptophyta</taxon>
        <taxon>Embryophyta</taxon>
        <taxon>Tracheophyta</taxon>
        <taxon>Spermatophyta</taxon>
        <taxon>Magnoliopsida</taxon>
        <taxon>eudicotyledons</taxon>
        <taxon>Gunneridae</taxon>
        <taxon>Pentapetalae</taxon>
        <taxon>rosids</taxon>
        <taxon>fabids</taxon>
        <taxon>Fabales</taxon>
        <taxon>Fabaceae</taxon>
        <taxon>Papilionoideae</taxon>
        <taxon>50 kb inversion clade</taxon>
        <taxon>NPAAA clade</taxon>
        <taxon>Hologalegina</taxon>
        <taxon>IRL clade</taxon>
        <taxon>Fabeae</taxon>
        <taxon>Lathyrus</taxon>
    </lineage>
</organism>
<gene>
    <name evidence="2" type="ORF">KIW84_043947</name>
</gene>
<accession>A0A9D4XFA2</accession>
<evidence type="ECO:0000313" key="3">
    <source>
        <dbReference type="Proteomes" id="UP001058974"/>
    </source>
</evidence>
<evidence type="ECO:0008006" key="4">
    <source>
        <dbReference type="Google" id="ProtNLM"/>
    </source>
</evidence>
<sequence>MTRRDASCCKKPGHFIGNCPGLQKDKSKKGSYHKDNFRNKVKKSFMATWNELDTLKDGGSEATKPSEAEYPKVDTPEASPTSEAHLEEEASDEAHDGSQEAT</sequence>
<dbReference type="Gene3D" id="4.10.60.10">
    <property type="entry name" value="Zinc finger, CCHC-type"/>
    <property type="match status" value="1"/>
</dbReference>
<dbReference type="Gramene" id="Psat04G0394700-T1">
    <property type="protein sequence ID" value="KAI5419969.1"/>
    <property type="gene ID" value="KIW84_043947"/>
</dbReference>
<dbReference type="EMBL" id="JAMSHJ010000004">
    <property type="protein sequence ID" value="KAI5419969.1"/>
    <property type="molecule type" value="Genomic_DNA"/>
</dbReference>
<feature type="compositionally biased region" description="Basic and acidic residues" evidence="1">
    <location>
        <begin position="55"/>
        <end position="75"/>
    </location>
</feature>
<dbReference type="Proteomes" id="UP001058974">
    <property type="component" value="Chromosome 4"/>
</dbReference>
<dbReference type="AlphaFoldDB" id="A0A9D4XFA2"/>
<keyword evidence="3" id="KW-1185">Reference proteome</keyword>
<feature type="compositionally biased region" description="Basic and acidic residues" evidence="1">
    <location>
        <begin position="84"/>
        <end position="102"/>
    </location>
</feature>
<evidence type="ECO:0000256" key="1">
    <source>
        <dbReference type="SAM" id="MobiDB-lite"/>
    </source>
</evidence>
<evidence type="ECO:0000313" key="2">
    <source>
        <dbReference type="EMBL" id="KAI5419969.1"/>
    </source>
</evidence>
<feature type="region of interest" description="Disordered" evidence="1">
    <location>
        <begin position="55"/>
        <end position="102"/>
    </location>
</feature>
<reference evidence="2 3" key="1">
    <citation type="journal article" date="2022" name="Nat. Genet.">
        <title>Improved pea reference genome and pan-genome highlight genomic features and evolutionary characteristics.</title>
        <authorList>
            <person name="Yang T."/>
            <person name="Liu R."/>
            <person name="Luo Y."/>
            <person name="Hu S."/>
            <person name="Wang D."/>
            <person name="Wang C."/>
            <person name="Pandey M.K."/>
            <person name="Ge S."/>
            <person name="Xu Q."/>
            <person name="Li N."/>
            <person name="Li G."/>
            <person name="Huang Y."/>
            <person name="Saxena R.K."/>
            <person name="Ji Y."/>
            <person name="Li M."/>
            <person name="Yan X."/>
            <person name="He Y."/>
            <person name="Liu Y."/>
            <person name="Wang X."/>
            <person name="Xiang C."/>
            <person name="Varshney R.K."/>
            <person name="Ding H."/>
            <person name="Gao S."/>
            <person name="Zong X."/>
        </authorList>
    </citation>
    <scope>NUCLEOTIDE SEQUENCE [LARGE SCALE GENOMIC DNA]</scope>
    <source>
        <strain evidence="2 3">cv. Zhongwan 6</strain>
    </source>
</reference>
<name>A0A9D4XFA2_PEA</name>
<comment type="caution">
    <text evidence="2">The sequence shown here is derived from an EMBL/GenBank/DDBJ whole genome shotgun (WGS) entry which is preliminary data.</text>
</comment>
<proteinExistence type="predicted"/>